<dbReference type="HOGENOM" id="CLU_3352019_0_0_1"/>
<dbReference type="Proteomes" id="UP000004995">
    <property type="component" value="Unassembled WGS sequence"/>
</dbReference>
<accession>K4AP66</accession>
<feature type="region of interest" description="Disordered" evidence="1">
    <location>
        <begin position="1"/>
        <end position="37"/>
    </location>
</feature>
<keyword evidence="3" id="KW-1185">Reference proteome</keyword>
<dbReference type="Gramene" id="KQK90678">
    <property type="protein sequence ID" value="KQK90678"/>
    <property type="gene ID" value="SETIT_040714mg"/>
</dbReference>
<evidence type="ECO:0000256" key="1">
    <source>
        <dbReference type="SAM" id="MobiDB-lite"/>
    </source>
</evidence>
<evidence type="ECO:0000313" key="3">
    <source>
        <dbReference type="Proteomes" id="UP000004995"/>
    </source>
</evidence>
<proteinExistence type="predicted"/>
<reference evidence="3" key="1">
    <citation type="journal article" date="2012" name="Nat. Biotechnol.">
        <title>Reference genome sequence of the model plant Setaria.</title>
        <authorList>
            <person name="Bennetzen J.L."/>
            <person name="Schmutz J."/>
            <person name="Wang H."/>
            <person name="Percifield R."/>
            <person name="Hawkins J."/>
            <person name="Pontaroli A.C."/>
            <person name="Estep M."/>
            <person name="Feng L."/>
            <person name="Vaughn J.N."/>
            <person name="Grimwood J."/>
            <person name="Jenkins J."/>
            <person name="Barry K."/>
            <person name="Lindquist E."/>
            <person name="Hellsten U."/>
            <person name="Deshpande S."/>
            <person name="Wang X."/>
            <person name="Wu X."/>
            <person name="Mitros T."/>
            <person name="Triplett J."/>
            <person name="Yang X."/>
            <person name="Ye C.Y."/>
            <person name="Mauro-Herrera M."/>
            <person name="Wang L."/>
            <person name="Li P."/>
            <person name="Sharma M."/>
            <person name="Sharma R."/>
            <person name="Ronald P.C."/>
            <person name="Panaud O."/>
            <person name="Kellogg E.A."/>
            <person name="Brutnell T.P."/>
            <person name="Doust A.N."/>
            <person name="Tuskan G.A."/>
            <person name="Rokhsar D."/>
            <person name="Devos K.M."/>
        </authorList>
    </citation>
    <scope>NUCLEOTIDE SEQUENCE [LARGE SCALE GENOMIC DNA]</scope>
    <source>
        <strain evidence="3">cv. Yugu1</strain>
    </source>
</reference>
<protein>
    <submittedName>
        <fullName evidence="2">Uncharacterized protein</fullName>
    </submittedName>
</protein>
<reference evidence="2" key="2">
    <citation type="submission" date="2018-08" db="UniProtKB">
        <authorList>
            <consortium name="EnsemblPlants"/>
        </authorList>
    </citation>
    <scope>IDENTIFICATION</scope>
    <source>
        <strain evidence="2">Yugu1</strain>
    </source>
</reference>
<name>K4AP66_SETIT</name>
<dbReference type="EMBL" id="AGNK02005962">
    <property type="status" value="NOT_ANNOTATED_CDS"/>
    <property type="molecule type" value="Genomic_DNA"/>
</dbReference>
<dbReference type="InParanoid" id="K4AP66"/>
<dbReference type="EnsemblPlants" id="KQK90678">
    <property type="protein sequence ID" value="KQK90678"/>
    <property type="gene ID" value="SETIT_040714mg"/>
</dbReference>
<organism evidence="2 3">
    <name type="scientific">Setaria italica</name>
    <name type="common">Foxtail millet</name>
    <name type="synonym">Panicum italicum</name>
    <dbReference type="NCBI Taxonomy" id="4555"/>
    <lineage>
        <taxon>Eukaryota</taxon>
        <taxon>Viridiplantae</taxon>
        <taxon>Streptophyta</taxon>
        <taxon>Embryophyta</taxon>
        <taxon>Tracheophyta</taxon>
        <taxon>Spermatophyta</taxon>
        <taxon>Magnoliopsida</taxon>
        <taxon>Liliopsida</taxon>
        <taxon>Poales</taxon>
        <taxon>Poaceae</taxon>
        <taxon>PACMAD clade</taxon>
        <taxon>Panicoideae</taxon>
        <taxon>Panicodae</taxon>
        <taxon>Paniceae</taxon>
        <taxon>Cenchrinae</taxon>
        <taxon>Setaria</taxon>
    </lineage>
</organism>
<sequence length="37" mass="4054">MKVDRRHGKSKAHRVTEHAAGANEISQPKLILAGCEN</sequence>
<feature type="compositionally biased region" description="Basic residues" evidence="1">
    <location>
        <begin position="1"/>
        <end position="13"/>
    </location>
</feature>
<evidence type="ECO:0000313" key="2">
    <source>
        <dbReference type="EnsemblPlants" id="KQK90678"/>
    </source>
</evidence>
<dbReference type="AlphaFoldDB" id="K4AP66"/>